<organism evidence="2 3">
    <name type="scientific">Abyssobacteria bacterium (strain SURF_5)</name>
    <dbReference type="NCBI Taxonomy" id="2093360"/>
    <lineage>
        <taxon>Bacteria</taxon>
        <taxon>Pseudomonadati</taxon>
        <taxon>Candidatus Hydrogenedentota</taxon>
        <taxon>Candidatus Abyssobacteria</taxon>
    </lineage>
</organism>
<dbReference type="AlphaFoldDB" id="A0A3A4NMS6"/>
<evidence type="ECO:0000313" key="2">
    <source>
        <dbReference type="EMBL" id="RJP18440.1"/>
    </source>
</evidence>
<sequence>MGRLEPKGERERPEPAVTAVQSSGFKVQGSKSSRSGESNGKSKIDDREEEKFFSRALTLVLSRWERRRREILRLRSG</sequence>
<feature type="compositionally biased region" description="Basic and acidic residues" evidence="1">
    <location>
        <begin position="1"/>
        <end position="14"/>
    </location>
</feature>
<feature type="region of interest" description="Disordered" evidence="1">
    <location>
        <begin position="1"/>
        <end position="48"/>
    </location>
</feature>
<accession>A0A3A4NMS6</accession>
<evidence type="ECO:0000313" key="3">
    <source>
        <dbReference type="Proteomes" id="UP000265882"/>
    </source>
</evidence>
<proteinExistence type="predicted"/>
<dbReference type="Proteomes" id="UP000265882">
    <property type="component" value="Unassembled WGS sequence"/>
</dbReference>
<name>A0A3A4NMS6_ABYX5</name>
<feature type="compositionally biased region" description="Polar residues" evidence="1">
    <location>
        <begin position="19"/>
        <end position="39"/>
    </location>
</feature>
<dbReference type="EMBL" id="QZKU01000101">
    <property type="protein sequence ID" value="RJP18440.1"/>
    <property type="molecule type" value="Genomic_DNA"/>
</dbReference>
<protein>
    <submittedName>
        <fullName evidence="2">Uncharacterized protein</fullName>
    </submittedName>
</protein>
<comment type="caution">
    <text evidence="2">The sequence shown here is derived from an EMBL/GenBank/DDBJ whole genome shotgun (WGS) entry which is preliminary data.</text>
</comment>
<evidence type="ECO:0000256" key="1">
    <source>
        <dbReference type="SAM" id="MobiDB-lite"/>
    </source>
</evidence>
<reference evidence="2 3" key="1">
    <citation type="journal article" date="2017" name="ISME J.">
        <title>Energy and carbon metabolisms in a deep terrestrial subsurface fluid microbial community.</title>
        <authorList>
            <person name="Momper L."/>
            <person name="Jungbluth S.P."/>
            <person name="Lee M.D."/>
            <person name="Amend J.P."/>
        </authorList>
    </citation>
    <scope>NUCLEOTIDE SEQUENCE [LARGE SCALE GENOMIC DNA]</scope>
    <source>
        <strain evidence="2">SURF_5</strain>
    </source>
</reference>
<gene>
    <name evidence="2" type="ORF">C4520_14395</name>
</gene>